<evidence type="ECO:0000313" key="1">
    <source>
        <dbReference type="EMBL" id="KAI4363920.1"/>
    </source>
</evidence>
<keyword evidence="2" id="KW-1185">Reference proteome</keyword>
<dbReference type="Proteomes" id="UP001057402">
    <property type="component" value="Chromosome 6"/>
</dbReference>
<accession>A0ACB9QES3</accession>
<dbReference type="EMBL" id="CM042885">
    <property type="protein sequence ID" value="KAI4363920.1"/>
    <property type="molecule type" value="Genomic_DNA"/>
</dbReference>
<comment type="caution">
    <text evidence="1">The sequence shown here is derived from an EMBL/GenBank/DDBJ whole genome shotgun (WGS) entry which is preliminary data.</text>
</comment>
<gene>
    <name evidence="1" type="ORF">MLD38_020079</name>
</gene>
<organism evidence="1 2">
    <name type="scientific">Melastoma candidum</name>
    <dbReference type="NCBI Taxonomy" id="119954"/>
    <lineage>
        <taxon>Eukaryota</taxon>
        <taxon>Viridiplantae</taxon>
        <taxon>Streptophyta</taxon>
        <taxon>Embryophyta</taxon>
        <taxon>Tracheophyta</taxon>
        <taxon>Spermatophyta</taxon>
        <taxon>Magnoliopsida</taxon>
        <taxon>eudicotyledons</taxon>
        <taxon>Gunneridae</taxon>
        <taxon>Pentapetalae</taxon>
        <taxon>rosids</taxon>
        <taxon>malvids</taxon>
        <taxon>Myrtales</taxon>
        <taxon>Melastomataceae</taxon>
        <taxon>Melastomatoideae</taxon>
        <taxon>Melastomateae</taxon>
        <taxon>Melastoma</taxon>
    </lineage>
</organism>
<evidence type="ECO:0000313" key="2">
    <source>
        <dbReference type="Proteomes" id="UP001057402"/>
    </source>
</evidence>
<sequence length="359" mass="39014">MAALLSFPIPKPSLIRASVAVTPKSAPALSSVSAEELNQRFGRKGITFRDDDGGGVASVEMTVRNGSSVKFRISDAHVTSYKPKVFWKEDGCEEVLYTIGAGGEGSTRLKGGIGLVLNEFSEKDGTRGLLDGSQWSVKDVDSDAIDALQVELSRSNGSLDIKYVITIYPYSLATAVMVTNNGRKAVKLTSAILSHLRSKSRGGTAVNGLRSCSYCSLPPLSSPFEILSPVEAMKIESPGWFSSEGEDKPGSWTVQEVPFTILENKISRVYATPPAERQKEFYNTPPSKYETLDQGRELFFRMIKLGFEDIYLSSPGSLSKNYGKEYFICTGPATMLVPAVVEPGEGWRGAQVIEHDNLS</sequence>
<reference evidence="2" key="1">
    <citation type="journal article" date="2023" name="Front. Plant Sci.">
        <title>Chromosomal-level genome assembly of Melastoma candidum provides insights into trichome evolution.</title>
        <authorList>
            <person name="Zhong Y."/>
            <person name="Wu W."/>
            <person name="Sun C."/>
            <person name="Zou P."/>
            <person name="Liu Y."/>
            <person name="Dai S."/>
            <person name="Zhou R."/>
        </authorList>
    </citation>
    <scope>NUCLEOTIDE SEQUENCE [LARGE SCALE GENOMIC DNA]</scope>
</reference>
<proteinExistence type="predicted"/>
<name>A0ACB9QES3_9MYRT</name>
<protein>
    <submittedName>
        <fullName evidence="1">Uncharacterized protein</fullName>
    </submittedName>
</protein>